<comment type="caution">
    <text evidence="1">The sequence shown here is derived from an EMBL/GenBank/DDBJ whole genome shotgun (WGS) entry which is preliminary data.</text>
</comment>
<proteinExistence type="predicted"/>
<reference evidence="1" key="1">
    <citation type="submission" date="2019-11" db="EMBL/GenBank/DDBJ databases">
        <title>Nori genome reveals adaptations in red seaweeds to the harsh intertidal environment.</title>
        <authorList>
            <person name="Wang D."/>
            <person name="Mao Y."/>
        </authorList>
    </citation>
    <scope>NUCLEOTIDE SEQUENCE</scope>
    <source>
        <tissue evidence="1">Gametophyte</tissue>
    </source>
</reference>
<gene>
    <name evidence="1" type="ORF">I4F81_008080</name>
</gene>
<protein>
    <submittedName>
        <fullName evidence="1">Uncharacterized protein</fullName>
    </submittedName>
</protein>
<evidence type="ECO:0000313" key="2">
    <source>
        <dbReference type="Proteomes" id="UP000798662"/>
    </source>
</evidence>
<dbReference type="EMBL" id="CM020619">
    <property type="protein sequence ID" value="KAK1865550.1"/>
    <property type="molecule type" value="Genomic_DNA"/>
</dbReference>
<name>A0ACC3C6D8_PYRYE</name>
<evidence type="ECO:0000313" key="1">
    <source>
        <dbReference type="EMBL" id="KAK1865550.1"/>
    </source>
</evidence>
<accession>A0ACC3C6D8</accession>
<keyword evidence="2" id="KW-1185">Reference proteome</keyword>
<sequence>MAAAAVGASAAAPMDTTDTEEPAVPLGDDAERAMDAALHNDGDTAVSTSLADDDGSDSAMDATLAVAADWGDVAGGEVPPGPPPPLPPEKTTETAPATPPLTPGLAAVPFSLFTAGLDDMRSARGVHLTVAALGRLWGSVVAATRDGNARVRGGGGAASADVATSVAAAAAAAAAAATDDGTSGVAGGGASDDSVPPIRRLAWQDVYLLARLLVPDLDTDRGAYGLRERSIAEAYVRAMGLQPDAPDAVRLLRWNQPETLDGGGGGGGHLPTAVGRVLDGRCPAVGSLTLGDVERLLQTLVANARSAGRWTRRGGSGGDGAGGGGAAGGRGRHSGLKAAAPPSAAAAAADARGAVFGELLRRATASENEWLVQILLSKLVLGASSQSVLHFLDPGRAARHFAGVSSLRVVVRDCADPSFTVHRQRVRLLLPAQPMRAAPPTGAAPLTAVLATLTEESGYALVEPKFDGYRLQLHVAGGGSTVRCFYRSGVDCTGVFGRLLGRLVPRLTAEEVVLDGEVLMWDATDGTPVHFKNIRPALTELENALLIREKGGLDDRNVSDGTPLPTSGSVGGGGGGALAGGSGSVDGGGGCNDGRGGLGQLPFKLMFMVFDILYYKHRQSTAAVAAAPTANYARFGDMDDDAPLPKRPRPPDPDSVLTMSLEQRLELLSTVLGKAKLITPDGAVGILRVTREEVRGNEAPAQAVAAMWRFVEAGFEGAVAKNPIARYLLGGRDPRVSVKLKPDFFEGGVPDLDVLILGANFGMGLSRSGNSRAGRPSTFVVGVAMEEPRGGGSDWAVDSPAPHPTRFRVVGRVGTGYSYSQLEELQELLAPHWQPLDPKSPPTCFADWAGTSMKGSNVPQVWIPPEHSRVLTVKCYSLAEGSMNMRFPRVVRIRHDKAWHEAMTWGELILCKNETTGPPPPDKIMLLAQGRAKRHAVSEGAAAAPAAVDPAKVGRRTVAPAFRSPDASTVAVTSDIFAGLTFRVAAEASAKHKLERTILAAGGELRQNMDPDVTYMVATSTSDVTVAAWIRLCAGADGIDAAGSADPFGVGDSQGSQTASPWPTAGDSGGSLAGVAAVGSNLPLGSQVGSQGLPPASGSRPPRGGRRSTARVVAAAGGPRAVIRDTYITSCVAAGRRLPLTAPALLYAPPDVAATVAAHADIVGDPWREPTTAASLAAALPAVAAAVDADPSLLAPLASGAPSVTEAHLAAAAGLVFVGVVVAVSGGDDDEGGGGGPAAWAGVPGYPPATLPAALMLAAYGGVVRWLPPAGGDPPPGPPVTHALVHTRRVWCDGGAAAAAAAAPLPVVSERWDAWAYVHLCGAPPAFLDVATNDAIALSNTCAFEACLGWTGVCVEQMVRYHTGIYARRRRCKMAPFCLANEAKGVTFVEALDLSGIAAANKNTNGKAAWRVAVVPWRHLDCTTAADVLSHAPVAGGLDRPGRGGRGAGRPPRY</sequence>
<dbReference type="Proteomes" id="UP000798662">
    <property type="component" value="Chromosome 2"/>
</dbReference>
<organism evidence="1 2">
    <name type="scientific">Pyropia yezoensis</name>
    <name type="common">Susabi-nori</name>
    <name type="synonym">Porphyra yezoensis</name>
    <dbReference type="NCBI Taxonomy" id="2788"/>
    <lineage>
        <taxon>Eukaryota</taxon>
        <taxon>Rhodophyta</taxon>
        <taxon>Bangiophyceae</taxon>
        <taxon>Bangiales</taxon>
        <taxon>Bangiaceae</taxon>
        <taxon>Pyropia</taxon>
    </lineage>
</organism>